<dbReference type="PRINTS" id="PR00038">
    <property type="entry name" value="HTHLUXR"/>
</dbReference>
<evidence type="ECO:0000256" key="4">
    <source>
        <dbReference type="PROSITE-ProRule" id="PRU00169"/>
    </source>
</evidence>
<dbReference type="GO" id="GO:0032993">
    <property type="term" value="C:protein-DNA complex"/>
    <property type="evidence" value="ECO:0007669"/>
    <property type="project" value="TreeGrafter"/>
</dbReference>
<keyword evidence="8" id="KW-1185">Reference proteome</keyword>
<dbReference type="GO" id="GO:0000976">
    <property type="term" value="F:transcription cis-regulatory region binding"/>
    <property type="evidence" value="ECO:0007669"/>
    <property type="project" value="TreeGrafter"/>
</dbReference>
<dbReference type="PROSITE" id="PS50110">
    <property type="entry name" value="RESPONSE_REGULATORY"/>
    <property type="match status" value="1"/>
</dbReference>
<gene>
    <name evidence="7" type="ORF">NJ959_28780</name>
</gene>
<comment type="caution">
    <text evidence="7">The sequence shown here is derived from an EMBL/GenBank/DDBJ whole genome shotgun (WGS) entry which is preliminary data.</text>
</comment>
<dbReference type="SMART" id="SM00448">
    <property type="entry name" value="REC"/>
    <property type="match status" value="1"/>
</dbReference>
<keyword evidence="2" id="KW-0238">DNA-binding</keyword>
<dbReference type="InterPro" id="IPR011006">
    <property type="entry name" value="CheY-like_superfamily"/>
</dbReference>
<dbReference type="AlphaFoldDB" id="A0AAE3GYJ2"/>
<dbReference type="Pfam" id="PF00072">
    <property type="entry name" value="Response_reg"/>
    <property type="match status" value="1"/>
</dbReference>
<evidence type="ECO:0000313" key="8">
    <source>
        <dbReference type="Proteomes" id="UP001204953"/>
    </source>
</evidence>
<dbReference type="RefSeq" id="WP_254015144.1">
    <property type="nucleotide sequence ID" value="NZ_JAMZMM010000598.1"/>
</dbReference>
<dbReference type="PROSITE" id="PS00622">
    <property type="entry name" value="HTH_LUXR_1"/>
    <property type="match status" value="1"/>
</dbReference>
<organism evidence="7 8">
    <name type="scientific">Limnofasciculus baicalensis BBK-W-15</name>
    <dbReference type="NCBI Taxonomy" id="2699891"/>
    <lineage>
        <taxon>Bacteria</taxon>
        <taxon>Bacillati</taxon>
        <taxon>Cyanobacteriota</taxon>
        <taxon>Cyanophyceae</taxon>
        <taxon>Coleofasciculales</taxon>
        <taxon>Coleofasciculaceae</taxon>
        <taxon>Limnofasciculus</taxon>
        <taxon>Limnofasciculus baicalensis</taxon>
    </lineage>
</organism>
<dbReference type="SUPFAM" id="SSF52172">
    <property type="entry name" value="CheY-like"/>
    <property type="match status" value="1"/>
</dbReference>
<keyword evidence="3" id="KW-0804">Transcription</keyword>
<evidence type="ECO:0000256" key="1">
    <source>
        <dbReference type="ARBA" id="ARBA00023015"/>
    </source>
</evidence>
<dbReference type="PANTHER" id="PTHR48111:SF67">
    <property type="entry name" value="TRANSCRIPTIONAL REGULATORY PROTEIN TCTD"/>
    <property type="match status" value="1"/>
</dbReference>
<proteinExistence type="predicted"/>
<dbReference type="CDD" id="cd06170">
    <property type="entry name" value="LuxR_C_like"/>
    <property type="match status" value="1"/>
</dbReference>
<protein>
    <submittedName>
        <fullName evidence="7">Response regulator transcription factor</fullName>
    </submittedName>
</protein>
<keyword evidence="4" id="KW-0597">Phosphoprotein</keyword>
<dbReference type="GO" id="GO:0006355">
    <property type="term" value="P:regulation of DNA-templated transcription"/>
    <property type="evidence" value="ECO:0007669"/>
    <property type="project" value="InterPro"/>
</dbReference>
<dbReference type="Pfam" id="PF00196">
    <property type="entry name" value="GerE"/>
    <property type="match status" value="1"/>
</dbReference>
<dbReference type="InterPro" id="IPR016032">
    <property type="entry name" value="Sig_transdc_resp-reg_C-effctor"/>
</dbReference>
<dbReference type="InterPro" id="IPR000792">
    <property type="entry name" value="Tscrpt_reg_LuxR_C"/>
</dbReference>
<evidence type="ECO:0000259" key="6">
    <source>
        <dbReference type="PROSITE" id="PS50110"/>
    </source>
</evidence>
<dbReference type="InterPro" id="IPR039420">
    <property type="entry name" value="WalR-like"/>
</dbReference>
<feature type="modified residue" description="4-aspartylphosphate" evidence="4">
    <location>
        <position position="53"/>
    </location>
</feature>
<feature type="domain" description="HTH luxR-type" evidence="5">
    <location>
        <begin position="165"/>
        <end position="230"/>
    </location>
</feature>
<dbReference type="Gene3D" id="1.10.10.10">
    <property type="entry name" value="Winged helix-like DNA-binding domain superfamily/Winged helix DNA-binding domain"/>
    <property type="match status" value="1"/>
</dbReference>
<feature type="domain" description="Response regulatory" evidence="6">
    <location>
        <begin position="4"/>
        <end position="120"/>
    </location>
</feature>
<dbReference type="SUPFAM" id="SSF46894">
    <property type="entry name" value="C-terminal effector domain of the bipartite response regulators"/>
    <property type="match status" value="1"/>
</dbReference>
<evidence type="ECO:0000256" key="3">
    <source>
        <dbReference type="ARBA" id="ARBA00023163"/>
    </source>
</evidence>
<dbReference type="InterPro" id="IPR036388">
    <property type="entry name" value="WH-like_DNA-bd_sf"/>
</dbReference>
<dbReference type="PANTHER" id="PTHR48111">
    <property type="entry name" value="REGULATOR OF RPOS"/>
    <property type="match status" value="1"/>
</dbReference>
<evidence type="ECO:0000256" key="2">
    <source>
        <dbReference type="ARBA" id="ARBA00023125"/>
    </source>
</evidence>
<evidence type="ECO:0000259" key="5">
    <source>
        <dbReference type="PROSITE" id="PS50043"/>
    </source>
</evidence>
<reference evidence="7" key="1">
    <citation type="submission" date="2022-06" db="EMBL/GenBank/DDBJ databases">
        <title>New cyanobacteria of genus Symplocastrum in benthos of Lake Baikal.</title>
        <authorList>
            <person name="Sorokovikova E."/>
            <person name="Tikhonova I."/>
            <person name="Krasnopeev A."/>
            <person name="Evseev P."/>
            <person name="Gladkikh A."/>
            <person name="Belykh O."/>
        </authorList>
    </citation>
    <scope>NUCLEOTIDE SEQUENCE</scope>
    <source>
        <strain evidence="7">BBK-W-15</strain>
    </source>
</reference>
<dbReference type="Proteomes" id="UP001204953">
    <property type="component" value="Unassembled WGS sequence"/>
</dbReference>
<accession>A0AAE3GYJ2</accession>
<sequence>MPFTILVTDDNVGTRLSVSDYLEMSGYIVIRAENGEEALSLIDQYHPHLLVADINMPKMDGYQLVRNVRAKPAFRLLPVIFLTERGTTEERIMGYQLGCDLYLPKPFEMQELGAVIRSLLERSQIIQAELRISIAEGKPSPIPTSTTQTLPNPHPNVSLAEEITFGSHTLSLTEREQQVLNLLTQGLSNGQIGQKLHLSPRTIEKYVSSILRKTDTNNRAELVRVALENHLVD</sequence>
<dbReference type="EMBL" id="JAMZMM010000598">
    <property type="protein sequence ID" value="MCP2732432.1"/>
    <property type="molecule type" value="Genomic_DNA"/>
</dbReference>
<evidence type="ECO:0000313" key="7">
    <source>
        <dbReference type="EMBL" id="MCP2732432.1"/>
    </source>
</evidence>
<name>A0AAE3GYJ2_9CYAN</name>
<keyword evidence="1" id="KW-0805">Transcription regulation</keyword>
<dbReference type="InterPro" id="IPR001789">
    <property type="entry name" value="Sig_transdc_resp-reg_receiver"/>
</dbReference>
<dbReference type="PROSITE" id="PS50043">
    <property type="entry name" value="HTH_LUXR_2"/>
    <property type="match status" value="1"/>
</dbReference>
<dbReference type="Gene3D" id="3.40.50.2300">
    <property type="match status" value="1"/>
</dbReference>
<dbReference type="GO" id="GO:0005829">
    <property type="term" value="C:cytosol"/>
    <property type="evidence" value="ECO:0007669"/>
    <property type="project" value="TreeGrafter"/>
</dbReference>
<dbReference type="GO" id="GO:0000156">
    <property type="term" value="F:phosphorelay response regulator activity"/>
    <property type="evidence" value="ECO:0007669"/>
    <property type="project" value="TreeGrafter"/>
</dbReference>
<dbReference type="SMART" id="SM00421">
    <property type="entry name" value="HTH_LUXR"/>
    <property type="match status" value="1"/>
</dbReference>